<protein>
    <recommendedName>
        <fullName evidence="3">histidine kinase</fullName>
        <ecNumber evidence="3">2.7.13.3</ecNumber>
    </recommendedName>
</protein>
<keyword evidence="24" id="KW-1185">Reference proteome</keyword>
<comment type="catalytic activity">
    <reaction evidence="1">
        <text>ATP + protein L-histidine = ADP + protein N-phospho-L-histidine.</text>
        <dbReference type="EC" id="2.7.13.3"/>
    </reaction>
</comment>
<keyword evidence="16" id="KW-0175">Coiled coil</keyword>
<evidence type="ECO:0000259" key="19">
    <source>
        <dbReference type="PROSITE" id="PS50110"/>
    </source>
</evidence>
<comment type="subcellular location">
    <subcellularLocation>
        <location evidence="2">Cell membrane</location>
        <topology evidence="2">Multi-pass membrane protein</topology>
    </subcellularLocation>
</comment>
<feature type="modified residue" description="4-aspartylphosphate" evidence="15">
    <location>
        <position position="1140"/>
    </location>
</feature>
<dbReference type="PRINTS" id="PR00344">
    <property type="entry name" value="BCTRLSENSOR"/>
</dbReference>
<dbReference type="InterPro" id="IPR003661">
    <property type="entry name" value="HisK_dim/P_dom"/>
</dbReference>
<evidence type="ECO:0000256" key="11">
    <source>
        <dbReference type="ARBA" id="ARBA00022989"/>
    </source>
</evidence>
<dbReference type="PROSITE" id="PS50113">
    <property type="entry name" value="PAC"/>
    <property type="match status" value="3"/>
</dbReference>
<evidence type="ECO:0000256" key="13">
    <source>
        <dbReference type="ARBA" id="ARBA00023136"/>
    </source>
</evidence>
<dbReference type="FunFam" id="3.30.565.10:FF:000010">
    <property type="entry name" value="Sensor histidine kinase RcsC"/>
    <property type="match status" value="1"/>
</dbReference>
<dbReference type="PROSITE" id="PS50110">
    <property type="entry name" value="RESPONSE_REGULATORY"/>
    <property type="match status" value="1"/>
</dbReference>
<dbReference type="InterPro" id="IPR033479">
    <property type="entry name" value="dCache_1"/>
</dbReference>
<gene>
    <name evidence="23" type="ORF">BLE401_06660</name>
</gene>
<evidence type="ECO:0000256" key="16">
    <source>
        <dbReference type="SAM" id="Coils"/>
    </source>
</evidence>
<dbReference type="Gene3D" id="3.30.565.10">
    <property type="entry name" value="Histidine kinase-like ATPase, C-terminal domain"/>
    <property type="match status" value="1"/>
</dbReference>
<dbReference type="InterPro" id="IPR001789">
    <property type="entry name" value="Sig_transdc_resp-reg_receiver"/>
</dbReference>
<dbReference type="PANTHER" id="PTHR43047">
    <property type="entry name" value="TWO-COMPONENT HISTIDINE PROTEIN KINASE"/>
    <property type="match status" value="1"/>
</dbReference>
<evidence type="ECO:0000256" key="3">
    <source>
        <dbReference type="ARBA" id="ARBA00012438"/>
    </source>
</evidence>
<dbReference type="SUPFAM" id="SSF55874">
    <property type="entry name" value="ATPase domain of HSP90 chaperone/DNA topoisomerase II/histidine kinase"/>
    <property type="match status" value="1"/>
</dbReference>
<feature type="coiled-coil region" evidence="16">
    <location>
        <begin position="824"/>
        <end position="851"/>
    </location>
</feature>
<dbReference type="InterPro" id="IPR036097">
    <property type="entry name" value="HisK_dim/P_sf"/>
</dbReference>
<keyword evidence="5 15" id="KW-0597">Phosphoprotein</keyword>
<dbReference type="NCBIfam" id="TIGR00229">
    <property type="entry name" value="sensory_box"/>
    <property type="match status" value="3"/>
</dbReference>
<keyword evidence="8" id="KW-0547">Nucleotide-binding</keyword>
<feature type="transmembrane region" description="Helical" evidence="17">
    <location>
        <begin position="361"/>
        <end position="385"/>
    </location>
</feature>
<feature type="domain" description="PAC" evidence="21">
    <location>
        <begin position="649"/>
        <end position="701"/>
    </location>
</feature>
<dbReference type="SMART" id="SM00086">
    <property type="entry name" value="PAC"/>
    <property type="match status" value="3"/>
</dbReference>
<feature type="domain" description="HAMP" evidence="22">
    <location>
        <begin position="382"/>
        <end position="434"/>
    </location>
</feature>
<dbReference type="PROSITE" id="PS50109">
    <property type="entry name" value="HIS_KIN"/>
    <property type="match status" value="1"/>
</dbReference>
<feature type="domain" description="Response regulatory" evidence="19">
    <location>
        <begin position="1091"/>
        <end position="1207"/>
    </location>
</feature>
<keyword evidence="12" id="KW-0902">Two-component regulatory system</keyword>
<keyword evidence="6" id="KW-0808">Transferase</keyword>
<dbReference type="EMBL" id="CP018889">
    <property type="protein sequence ID" value="AUI68414.2"/>
    <property type="molecule type" value="Genomic_DNA"/>
</dbReference>
<dbReference type="InterPro" id="IPR011006">
    <property type="entry name" value="CheY-like_superfamily"/>
</dbReference>
<dbReference type="SMART" id="SM00091">
    <property type="entry name" value="PAS"/>
    <property type="match status" value="3"/>
</dbReference>
<dbReference type="PROSITE" id="PS50885">
    <property type="entry name" value="HAMP"/>
    <property type="match status" value="1"/>
</dbReference>
<dbReference type="Gene3D" id="1.10.287.130">
    <property type="match status" value="1"/>
</dbReference>
<dbReference type="InterPro" id="IPR000014">
    <property type="entry name" value="PAS"/>
</dbReference>
<evidence type="ECO:0000256" key="5">
    <source>
        <dbReference type="ARBA" id="ARBA00022553"/>
    </source>
</evidence>
<dbReference type="GO" id="GO:0005886">
    <property type="term" value="C:plasma membrane"/>
    <property type="evidence" value="ECO:0007669"/>
    <property type="project" value="UniProtKB-SubCell"/>
</dbReference>
<dbReference type="FunFam" id="1.10.287.130:FF:000038">
    <property type="entry name" value="Sensory transduction histidine kinase"/>
    <property type="match status" value="1"/>
</dbReference>
<keyword evidence="7 17" id="KW-0812">Transmembrane</keyword>
<dbReference type="InterPro" id="IPR004358">
    <property type="entry name" value="Sig_transdc_His_kin-like_C"/>
</dbReference>
<dbReference type="InterPro" id="IPR000700">
    <property type="entry name" value="PAS-assoc_C"/>
</dbReference>
<dbReference type="Pfam" id="PF00512">
    <property type="entry name" value="HisKA"/>
    <property type="match status" value="1"/>
</dbReference>
<feature type="domain" description="PAC" evidence="21">
    <location>
        <begin position="520"/>
        <end position="574"/>
    </location>
</feature>
<dbReference type="SUPFAM" id="SSF52172">
    <property type="entry name" value="CheY-like"/>
    <property type="match status" value="1"/>
</dbReference>
<dbReference type="OrthoDB" id="5620463at2"/>
<dbReference type="CDD" id="cd00130">
    <property type="entry name" value="PAS"/>
    <property type="match status" value="3"/>
</dbReference>
<keyword evidence="9" id="KW-0418">Kinase</keyword>
<evidence type="ECO:0000256" key="1">
    <source>
        <dbReference type="ARBA" id="ARBA00000085"/>
    </source>
</evidence>
<sequence>MSSPYKRRYFLLRKIIRINSLRTVLIIPFVILVTVTVGLVGYLSFSNGHRAVNEVATSLRTEIILSVKQSITNFLEAPHKANQTHLNLIKLGLLNLDDLNTWRKYLWAQLHTYTTVSFMVIGTEKGGFVSVGGLKNNQATIGINIATDEKNYDLYRYLTDEKGELVNLLGISKTFDPRPRPWYQAAVKAGHATWSEIFRRTDDDSSLIISATLPIYNHSQQLDGVLTSSFRLSTISHFLKTLTIGKTGAVFIIERSGKIVASSIEEQIFTIDKTNPEEKVQRLDIIDSQSPLLDASGHYLLAQFGTFEQVTTIFEDEFAIQGEKHFLSLVPYTDAYGIDWLIGVVIPEADFMAHIQNNVKITIMLSLAALCLAILAGLLTAHGIINPIVKLKEAARQIATHHWTKPLRFKRHDELGDLANSFNSMAKQLHDSFITIEYELAERKRFGNQLRKLSSAVEQSASAIIITDLNGSIEFVNPAFLHVTGYTLNEVLGQNPRFLQSGKHTTALFKELWETIQSGKMWQGELINKKKTGALYWEFVTISPIKNDENVITHYLSIQEDITDHKKTEEALHNSEKRFKAIFNNAAVGIATIDKFGNYLESNHKWADMLGYNLTDVEKLTHIAITHPDDQEESTEKLQQLIRGECDFYQVEKRFIRKDGSIFWGELWASPIFDEQHKLEAIIGIIIDLTKRKQFEEALQQSKQHLKDALHWREAIFNNSTIGIAVVNSQRIITDINAKILEMFGYTHAELLHKSIGMIHTSLENYNKFAEYYQMSIPHELHHLEFPFRHKKGNVFWCEVSGRAIDQYDLSKGIIWVVMDITERKQAEAGLQQAKEQAENANRAKSAFLANMSHELRTPLNAILGYTQLFKNDTGLSQRQQEGIQIIHRSGEHLLTLINDVLDLSKIEAERLELNPIEFRLTDFLKETTDLFKMRATQKGLHFVLDCAPQLPTVVYADERRLRQIILNLLSNAVKFTQKGCVTFSVYPRADKIVFSVKDTGIGIKLEDQEIIFSAFQQIGDYRHNEEGTGLGLSISKRLIEMMTGEIHLESMLGKGSHFWFEIPLMTLEEFSTMEQSAFTTIVGIKEQHPTILVIEHCLENRQMLAQYLGSLGFHVLEADNAIMGFPLAEQQKPDAILVDMHMPIIDGYDFIKQARTSTLLKETVIIANAINSNNNEAEQTIKMGYNDFLVKPIETTKLLIVLQKHLHLKWIYDENVQVISATNDLPTMIYPAAEKVSELLEYVKKGSVRRIIETADKLEAETPIFSPFVQEVKQLVRAFEMDRLLQLIEKCR</sequence>
<dbReference type="Proteomes" id="UP000234271">
    <property type="component" value="Chromosome"/>
</dbReference>
<dbReference type="InterPro" id="IPR013655">
    <property type="entry name" value="PAS_fold_3"/>
</dbReference>
<accession>A0A2N9YD83</accession>
<dbReference type="SUPFAM" id="SSF55785">
    <property type="entry name" value="PYP-like sensor domain (PAS domain)"/>
    <property type="match status" value="3"/>
</dbReference>
<dbReference type="GO" id="GO:0005524">
    <property type="term" value="F:ATP binding"/>
    <property type="evidence" value="ECO:0007669"/>
    <property type="project" value="UniProtKB-KW"/>
</dbReference>
<feature type="domain" description="Histidine kinase" evidence="18">
    <location>
        <begin position="851"/>
        <end position="1067"/>
    </location>
</feature>
<dbReference type="InterPro" id="IPR001610">
    <property type="entry name" value="PAC"/>
</dbReference>
<evidence type="ECO:0000259" key="22">
    <source>
        <dbReference type="PROSITE" id="PS50885"/>
    </source>
</evidence>
<dbReference type="CDD" id="cd06225">
    <property type="entry name" value="HAMP"/>
    <property type="match status" value="1"/>
</dbReference>
<dbReference type="CDD" id="cd12913">
    <property type="entry name" value="PDC1_MCP_like"/>
    <property type="match status" value="1"/>
</dbReference>
<evidence type="ECO:0000256" key="8">
    <source>
        <dbReference type="ARBA" id="ARBA00022741"/>
    </source>
</evidence>
<evidence type="ECO:0000256" key="10">
    <source>
        <dbReference type="ARBA" id="ARBA00022840"/>
    </source>
</evidence>
<evidence type="ECO:0000259" key="21">
    <source>
        <dbReference type="PROSITE" id="PS50113"/>
    </source>
</evidence>
<feature type="domain" description="PAC" evidence="21">
    <location>
        <begin position="782"/>
        <end position="833"/>
    </location>
</feature>
<dbReference type="Pfam" id="PF02518">
    <property type="entry name" value="HATPase_c"/>
    <property type="match status" value="1"/>
</dbReference>
<dbReference type="Pfam" id="PF13426">
    <property type="entry name" value="PAS_9"/>
    <property type="match status" value="2"/>
</dbReference>
<evidence type="ECO:0000256" key="17">
    <source>
        <dbReference type="SAM" id="Phobius"/>
    </source>
</evidence>
<proteinExistence type="predicted"/>
<evidence type="ECO:0000256" key="9">
    <source>
        <dbReference type="ARBA" id="ARBA00022777"/>
    </source>
</evidence>
<keyword evidence="14" id="KW-0131">Cell cycle</keyword>
<evidence type="ECO:0000313" key="24">
    <source>
        <dbReference type="Proteomes" id="UP000234271"/>
    </source>
</evidence>
<evidence type="ECO:0000256" key="14">
    <source>
        <dbReference type="ARBA" id="ARBA00023306"/>
    </source>
</evidence>
<evidence type="ECO:0000256" key="12">
    <source>
        <dbReference type="ARBA" id="ARBA00023012"/>
    </source>
</evidence>
<keyword evidence="4" id="KW-1003">Cell membrane</keyword>
<evidence type="ECO:0000259" key="20">
    <source>
        <dbReference type="PROSITE" id="PS50112"/>
    </source>
</evidence>
<dbReference type="Pfam" id="PF00072">
    <property type="entry name" value="Response_reg"/>
    <property type="match status" value="1"/>
</dbReference>
<dbReference type="SMART" id="SM00388">
    <property type="entry name" value="HisKA"/>
    <property type="match status" value="1"/>
</dbReference>
<dbReference type="SUPFAM" id="SSF47384">
    <property type="entry name" value="Homodimeric domain of signal transducing histidine kinase"/>
    <property type="match status" value="1"/>
</dbReference>
<feature type="domain" description="PAS" evidence="20">
    <location>
        <begin position="716"/>
        <end position="780"/>
    </location>
</feature>
<dbReference type="SMART" id="SM00304">
    <property type="entry name" value="HAMP"/>
    <property type="match status" value="1"/>
</dbReference>
<keyword evidence="10" id="KW-0067">ATP-binding</keyword>
<dbReference type="InterPro" id="IPR035965">
    <property type="entry name" value="PAS-like_dom_sf"/>
</dbReference>
<dbReference type="Gene3D" id="3.30.450.20">
    <property type="entry name" value="PAS domain"/>
    <property type="match status" value="5"/>
</dbReference>
<dbReference type="Pfam" id="PF08447">
    <property type="entry name" value="PAS_3"/>
    <property type="match status" value="1"/>
</dbReference>
<evidence type="ECO:0000256" key="6">
    <source>
        <dbReference type="ARBA" id="ARBA00022679"/>
    </source>
</evidence>
<evidence type="ECO:0000256" key="7">
    <source>
        <dbReference type="ARBA" id="ARBA00022692"/>
    </source>
</evidence>
<dbReference type="InterPro" id="IPR003594">
    <property type="entry name" value="HATPase_dom"/>
</dbReference>
<keyword evidence="13 17" id="KW-0472">Membrane</keyword>
<dbReference type="InterPro" id="IPR036890">
    <property type="entry name" value="HATPase_C_sf"/>
</dbReference>
<dbReference type="RefSeq" id="WP_083991580.1">
    <property type="nucleotide sequence ID" value="NZ_CP012373.2"/>
</dbReference>
<dbReference type="Pfam" id="PF02743">
    <property type="entry name" value="dCache_1"/>
    <property type="match status" value="1"/>
</dbReference>
<evidence type="ECO:0000256" key="2">
    <source>
        <dbReference type="ARBA" id="ARBA00004651"/>
    </source>
</evidence>
<dbReference type="GO" id="GO:0000155">
    <property type="term" value="F:phosphorelay sensor kinase activity"/>
    <property type="evidence" value="ECO:0007669"/>
    <property type="project" value="InterPro"/>
</dbReference>
<evidence type="ECO:0000256" key="15">
    <source>
        <dbReference type="PROSITE-ProRule" id="PRU00169"/>
    </source>
</evidence>
<evidence type="ECO:0000313" key="23">
    <source>
        <dbReference type="EMBL" id="AUI68414.2"/>
    </source>
</evidence>
<dbReference type="InterPro" id="IPR005467">
    <property type="entry name" value="His_kinase_dom"/>
</dbReference>
<name>A0A2N9YD83_9GAMM</name>
<dbReference type="Pfam" id="PF00672">
    <property type="entry name" value="HAMP"/>
    <property type="match status" value="1"/>
</dbReference>
<feature type="domain" description="PAS" evidence="20">
    <location>
        <begin position="449"/>
        <end position="495"/>
    </location>
</feature>
<dbReference type="EC" id="2.7.13.3" evidence="3"/>
<dbReference type="SMART" id="SM00448">
    <property type="entry name" value="REC"/>
    <property type="match status" value="1"/>
</dbReference>
<dbReference type="Gene3D" id="3.40.50.2300">
    <property type="match status" value="1"/>
</dbReference>
<dbReference type="InterPro" id="IPR003660">
    <property type="entry name" value="HAMP_dom"/>
</dbReference>
<reference evidence="24" key="1">
    <citation type="submission" date="2016-12" db="EMBL/GenBank/DDBJ databases">
        <title>Complete Genome Sequence of Beggiatoa leptomitiformis D-401.</title>
        <authorList>
            <person name="Fomenkov A."/>
            <person name="Vincze T."/>
            <person name="Grabovich M."/>
            <person name="Anton B.P."/>
            <person name="Dubinina G."/>
            <person name="Orlova M."/>
            <person name="Belousova E."/>
            <person name="Roberts R.J."/>
        </authorList>
    </citation>
    <scope>NUCLEOTIDE SEQUENCE [LARGE SCALE GENOMIC DNA]</scope>
    <source>
        <strain evidence="24">D-401</strain>
    </source>
</reference>
<keyword evidence="11 17" id="KW-1133">Transmembrane helix</keyword>
<dbReference type="CDD" id="cd16922">
    <property type="entry name" value="HATPase_EvgS-ArcB-TorS-like"/>
    <property type="match status" value="1"/>
</dbReference>
<organism evidence="23 24">
    <name type="scientific">Beggiatoa leptomitoformis</name>
    <dbReference type="NCBI Taxonomy" id="288004"/>
    <lineage>
        <taxon>Bacteria</taxon>
        <taxon>Pseudomonadati</taxon>
        <taxon>Pseudomonadota</taxon>
        <taxon>Gammaproteobacteria</taxon>
        <taxon>Thiotrichales</taxon>
        <taxon>Thiotrichaceae</taxon>
        <taxon>Beggiatoa</taxon>
    </lineage>
</organism>
<evidence type="ECO:0000256" key="4">
    <source>
        <dbReference type="ARBA" id="ARBA00022475"/>
    </source>
</evidence>
<dbReference type="SUPFAM" id="SSF158472">
    <property type="entry name" value="HAMP domain-like"/>
    <property type="match status" value="1"/>
</dbReference>
<dbReference type="PROSITE" id="PS50112">
    <property type="entry name" value="PAS"/>
    <property type="match status" value="3"/>
</dbReference>
<evidence type="ECO:0000259" key="18">
    <source>
        <dbReference type="PROSITE" id="PS50109"/>
    </source>
</evidence>
<feature type="transmembrane region" description="Helical" evidence="17">
    <location>
        <begin position="21"/>
        <end position="45"/>
    </location>
</feature>
<dbReference type="SMART" id="SM00387">
    <property type="entry name" value="HATPase_c"/>
    <property type="match status" value="1"/>
</dbReference>
<dbReference type="CDD" id="cd00082">
    <property type="entry name" value="HisKA"/>
    <property type="match status" value="1"/>
</dbReference>
<dbReference type="Gene3D" id="1.10.8.500">
    <property type="entry name" value="HAMP domain in histidine kinase"/>
    <property type="match status" value="1"/>
</dbReference>
<feature type="domain" description="PAS" evidence="20">
    <location>
        <begin position="575"/>
        <end position="645"/>
    </location>
</feature>